<dbReference type="VEuPathDB" id="FungiDB:RhiirFUN_016101"/>
<organism evidence="3 4">
    <name type="scientific">Rhizophagus irregularis</name>
    <dbReference type="NCBI Taxonomy" id="588596"/>
    <lineage>
        <taxon>Eukaryota</taxon>
        <taxon>Fungi</taxon>
        <taxon>Fungi incertae sedis</taxon>
        <taxon>Mucoromycota</taxon>
        <taxon>Glomeromycotina</taxon>
        <taxon>Glomeromycetes</taxon>
        <taxon>Glomerales</taxon>
        <taxon>Glomeraceae</taxon>
        <taxon>Rhizophagus</taxon>
    </lineage>
</organism>
<dbReference type="VEuPathDB" id="FungiDB:RhiirA1_394423"/>
<feature type="compositionally biased region" description="Polar residues" evidence="1">
    <location>
        <begin position="65"/>
        <end position="77"/>
    </location>
</feature>
<proteinExistence type="predicted"/>
<evidence type="ECO:0000256" key="1">
    <source>
        <dbReference type="SAM" id="MobiDB-lite"/>
    </source>
</evidence>
<sequence length="288" mass="33232">MTETNSDRENRKNQENQHRQAARKRTRKLKNQNVLKGRNINQQTRQDHEGREIEEAYVESDNMDSDSYPTRNSATTMSEEEISMLQDFCIKMENIRYNLCNVCQERIPLLTLVKETCKRCYYEKNTGGTPKKFSGGNNMHPGDVPNELKGLSEIEEMLISQVFTVMTVYRLRGGQNGYRGHVINFPQDIQGFTKQLLRDPRSLDVLVNDSIFNMLPQLQDDESGEDDSDNIEDGEDVSRTFVPLMPPTQREGEAINATLDRMQNDNPLSLWPEIESVPMNEFHTPGYM</sequence>
<feature type="compositionally biased region" description="Polar residues" evidence="1">
    <location>
        <begin position="31"/>
        <end position="44"/>
    </location>
</feature>
<comment type="caution">
    <text evidence="3">The sequence shown here is derived from an EMBL/GenBank/DDBJ whole genome shotgun (WGS) entry which is preliminary data.</text>
</comment>
<name>A0A2N1MC35_9GLOM</name>
<feature type="domain" description="DUF6570" evidence="2">
    <location>
        <begin position="128"/>
        <end position="206"/>
    </location>
</feature>
<accession>A0A2N1MC35</accession>
<dbReference type="AlphaFoldDB" id="A0A2N1MC35"/>
<reference evidence="3 4" key="1">
    <citation type="submission" date="2016-04" db="EMBL/GenBank/DDBJ databases">
        <title>Genome analyses suggest a sexual origin of heterokaryosis in a supposedly ancient asexual fungus.</title>
        <authorList>
            <person name="Ropars J."/>
            <person name="Sedzielewska K."/>
            <person name="Noel J."/>
            <person name="Charron P."/>
            <person name="Farinelli L."/>
            <person name="Marton T."/>
            <person name="Kruger M."/>
            <person name="Pelin A."/>
            <person name="Brachmann A."/>
            <person name="Corradi N."/>
        </authorList>
    </citation>
    <scope>NUCLEOTIDE SEQUENCE [LARGE SCALE GENOMIC DNA]</scope>
    <source>
        <strain evidence="3 4">C2</strain>
    </source>
</reference>
<feature type="compositionally biased region" description="Basic and acidic residues" evidence="1">
    <location>
        <begin position="1"/>
        <end position="18"/>
    </location>
</feature>
<feature type="region of interest" description="Disordered" evidence="1">
    <location>
        <begin position="1"/>
        <end position="77"/>
    </location>
</feature>
<feature type="compositionally biased region" description="Basic residues" evidence="1">
    <location>
        <begin position="20"/>
        <end position="30"/>
    </location>
</feature>
<protein>
    <recommendedName>
        <fullName evidence="2">DUF6570 domain-containing protein</fullName>
    </recommendedName>
</protein>
<gene>
    <name evidence="3" type="ORF">RhiirC2_719980</name>
</gene>
<evidence type="ECO:0000313" key="3">
    <source>
        <dbReference type="EMBL" id="PKK59202.1"/>
    </source>
</evidence>
<feature type="region of interest" description="Disordered" evidence="1">
    <location>
        <begin position="217"/>
        <end position="238"/>
    </location>
</feature>
<dbReference type="Proteomes" id="UP000233469">
    <property type="component" value="Unassembled WGS sequence"/>
</dbReference>
<feature type="compositionally biased region" description="Basic and acidic residues" evidence="1">
    <location>
        <begin position="45"/>
        <end position="54"/>
    </location>
</feature>
<feature type="non-terminal residue" evidence="3">
    <location>
        <position position="288"/>
    </location>
</feature>
<evidence type="ECO:0000259" key="2">
    <source>
        <dbReference type="Pfam" id="PF20209"/>
    </source>
</evidence>
<dbReference type="EMBL" id="LLXL01003165">
    <property type="protein sequence ID" value="PKK59202.1"/>
    <property type="molecule type" value="Genomic_DNA"/>
</dbReference>
<dbReference type="InterPro" id="IPR046700">
    <property type="entry name" value="DUF6570"/>
</dbReference>
<feature type="compositionally biased region" description="Acidic residues" evidence="1">
    <location>
        <begin position="55"/>
        <end position="64"/>
    </location>
</feature>
<feature type="compositionally biased region" description="Acidic residues" evidence="1">
    <location>
        <begin position="219"/>
        <end position="235"/>
    </location>
</feature>
<reference evidence="3 4" key="2">
    <citation type="submission" date="2017-10" db="EMBL/GenBank/DDBJ databases">
        <title>Extensive intraspecific genome diversity in a model arbuscular mycorrhizal fungus.</title>
        <authorList>
            <person name="Chen E.C.H."/>
            <person name="Morin E."/>
            <person name="Baudet D."/>
            <person name="Noel J."/>
            <person name="Ndikumana S."/>
            <person name="Charron P."/>
            <person name="St-Onge C."/>
            <person name="Giorgi J."/>
            <person name="Grigoriev I.V."/>
            <person name="Roux C."/>
            <person name="Martin F.M."/>
            <person name="Corradi N."/>
        </authorList>
    </citation>
    <scope>NUCLEOTIDE SEQUENCE [LARGE SCALE GENOMIC DNA]</scope>
    <source>
        <strain evidence="3 4">C2</strain>
    </source>
</reference>
<evidence type="ECO:0000313" key="4">
    <source>
        <dbReference type="Proteomes" id="UP000233469"/>
    </source>
</evidence>
<dbReference type="Pfam" id="PF20209">
    <property type="entry name" value="DUF6570"/>
    <property type="match status" value="1"/>
</dbReference>